<organism evidence="3 4">
    <name type="scientific">Prunus dulcis</name>
    <name type="common">Almond</name>
    <name type="synonym">Amygdalus dulcis</name>
    <dbReference type="NCBI Taxonomy" id="3755"/>
    <lineage>
        <taxon>Eukaryota</taxon>
        <taxon>Viridiplantae</taxon>
        <taxon>Streptophyta</taxon>
        <taxon>Embryophyta</taxon>
        <taxon>Tracheophyta</taxon>
        <taxon>Spermatophyta</taxon>
        <taxon>Magnoliopsida</taxon>
        <taxon>eudicotyledons</taxon>
        <taxon>Gunneridae</taxon>
        <taxon>Pentapetalae</taxon>
        <taxon>rosids</taxon>
        <taxon>fabids</taxon>
        <taxon>Rosales</taxon>
        <taxon>Rosaceae</taxon>
        <taxon>Amygdaloideae</taxon>
        <taxon>Amygdaleae</taxon>
        <taxon>Prunus</taxon>
    </lineage>
</organism>
<evidence type="ECO:0000313" key="3">
    <source>
        <dbReference type="EMBL" id="VVA09640.1"/>
    </source>
</evidence>
<evidence type="ECO:0000259" key="2">
    <source>
        <dbReference type="SMART" id="SM00198"/>
    </source>
</evidence>
<accession>A0A5E4E4G6</accession>
<dbReference type="EMBL" id="CABIKO010000001">
    <property type="protein sequence ID" value="VVA09640.1"/>
    <property type="molecule type" value="Genomic_DNA"/>
</dbReference>
<feature type="compositionally biased region" description="Polar residues" evidence="1">
    <location>
        <begin position="1"/>
        <end position="14"/>
    </location>
</feature>
<dbReference type="InParanoid" id="A0A5E4E4G6"/>
<dbReference type="OMA" id="NHEFCHA"/>
<dbReference type="Proteomes" id="UP000327085">
    <property type="component" value="Chromosome 7"/>
</dbReference>
<feature type="region of interest" description="Disordered" evidence="1">
    <location>
        <begin position="1"/>
        <end position="26"/>
    </location>
</feature>
<feature type="domain" description="SCP" evidence="2">
    <location>
        <begin position="118"/>
        <end position="255"/>
    </location>
</feature>
<evidence type="ECO:0000313" key="4">
    <source>
        <dbReference type="Proteomes" id="UP000327085"/>
    </source>
</evidence>
<evidence type="ECO:0000256" key="1">
    <source>
        <dbReference type="SAM" id="MobiDB-lite"/>
    </source>
</evidence>
<dbReference type="FunCoup" id="A0A5E4E4G6">
    <property type="interactions" value="22"/>
</dbReference>
<dbReference type="AlphaFoldDB" id="A0A5E4E4G6"/>
<dbReference type="CDD" id="cd05381">
    <property type="entry name" value="CAP_PR-1"/>
    <property type="match status" value="1"/>
</dbReference>
<dbReference type="SUPFAM" id="SSF55797">
    <property type="entry name" value="PR-1-like"/>
    <property type="match status" value="1"/>
</dbReference>
<dbReference type="InterPro" id="IPR025322">
    <property type="entry name" value="PADRE_dom"/>
</dbReference>
<dbReference type="InterPro" id="IPR035940">
    <property type="entry name" value="CAP_sf"/>
</dbReference>
<dbReference type="PANTHER" id="PTHR10334">
    <property type="entry name" value="CYSTEINE-RICH SECRETORY PROTEIN-RELATED"/>
    <property type="match status" value="1"/>
</dbReference>
<dbReference type="Pfam" id="PF14009">
    <property type="entry name" value="PADRE"/>
    <property type="match status" value="1"/>
</dbReference>
<dbReference type="SMART" id="SM00198">
    <property type="entry name" value="SCP"/>
    <property type="match status" value="1"/>
</dbReference>
<name>A0A5E4E4G6_PRUDU</name>
<reference evidence="4" key="1">
    <citation type="journal article" date="2020" name="Plant J.">
        <title>Transposons played a major role in the diversification between the closely related almond and peach genomes: results from the almond genome sequence.</title>
        <authorList>
            <person name="Alioto T."/>
            <person name="Alexiou K.G."/>
            <person name="Bardil A."/>
            <person name="Barteri F."/>
            <person name="Castanera R."/>
            <person name="Cruz F."/>
            <person name="Dhingra A."/>
            <person name="Duval H."/>
            <person name="Fernandez I Marti A."/>
            <person name="Frias L."/>
            <person name="Galan B."/>
            <person name="Garcia J.L."/>
            <person name="Howad W."/>
            <person name="Gomez-Garrido J."/>
            <person name="Gut M."/>
            <person name="Julca I."/>
            <person name="Morata J."/>
            <person name="Puigdomenech P."/>
            <person name="Ribeca P."/>
            <person name="Rubio Cabetas M.J."/>
            <person name="Vlasova A."/>
            <person name="Wirthensohn M."/>
            <person name="Garcia-Mas J."/>
            <person name="Gabaldon T."/>
            <person name="Casacuberta J.M."/>
            <person name="Arus P."/>
        </authorList>
    </citation>
    <scope>NUCLEOTIDE SEQUENCE [LARGE SCALE GENOMIC DNA]</scope>
    <source>
        <strain evidence="4">cv. Texas</strain>
    </source>
</reference>
<dbReference type="Gramene" id="VVA09640">
    <property type="protein sequence ID" value="VVA09640"/>
    <property type="gene ID" value="Prudul26B022554"/>
</dbReference>
<dbReference type="InterPro" id="IPR001283">
    <property type="entry name" value="CRISP-related"/>
</dbReference>
<sequence length="259" mass="28086">MGACASTPTRTRNGSRGGPAGSDMIRRAPSSIVIHVDGRMQELKLPKQAKHITSQNPNNFLCNSETMSVGTCVPNVPEEEELQPGQIYFLLPLCEAQKPLSLPDLCALAIKAASALGKDATEYLKAHNQARAAVGVEPLKWSEFLANATSRLVRYQRDNKACNFANLTSGSKYGGNQLWASGQSVTPTMVVDTWLKEKDFYNHTGNSCVPNHSCGVYTQVVWKKSLELGCAQATCVKDQSSLSICFYNPPGNVIGESPY</sequence>
<dbReference type="FunFam" id="3.40.33.10:FF:000004">
    <property type="entry name" value="CAP, cysteine-rich secretory protein, antigen 5"/>
    <property type="match status" value="1"/>
</dbReference>
<proteinExistence type="predicted"/>
<dbReference type="PRINTS" id="PR00837">
    <property type="entry name" value="V5TPXLIKE"/>
</dbReference>
<dbReference type="Gene3D" id="3.40.33.10">
    <property type="entry name" value="CAP"/>
    <property type="match status" value="1"/>
</dbReference>
<dbReference type="InterPro" id="IPR014044">
    <property type="entry name" value="CAP_dom"/>
</dbReference>
<gene>
    <name evidence="3" type="ORF">ALMOND_2B022554</name>
</gene>
<protein>
    <submittedName>
        <fullName evidence="3">PREDICTED: pathogenesis-related</fullName>
    </submittedName>
</protein>